<dbReference type="InterPro" id="IPR052032">
    <property type="entry name" value="ATP-dep_AA_Ligase"/>
</dbReference>
<dbReference type="GO" id="GO:0046872">
    <property type="term" value="F:metal ion binding"/>
    <property type="evidence" value="ECO:0007669"/>
    <property type="project" value="InterPro"/>
</dbReference>
<dbReference type="Pfam" id="PF13535">
    <property type="entry name" value="ATP-grasp_4"/>
    <property type="match status" value="1"/>
</dbReference>
<protein>
    <submittedName>
        <fullName evidence="6">ATP-grasp domain-containing protein</fullName>
    </submittedName>
</protein>
<dbReference type="Gene3D" id="3.30.1490.20">
    <property type="entry name" value="ATP-grasp fold, A domain"/>
    <property type="match status" value="1"/>
</dbReference>
<dbReference type="SUPFAM" id="SSF52440">
    <property type="entry name" value="PreATP-grasp domain"/>
    <property type="match status" value="1"/>
</dbReference>
<organism evidence="6 7">
    <name type="scientific">Methanospirillum purgamenti</name>
    <dbReference type="NCBI Taxonomy" id="2834276"/>
    <lineage>
        <taxon>Archaea</taxon>
        <taxon>Methanobacteriati</taxon>
        <taxon>Methanobacteriota</taxon>
        <taxon>Stenosarchaea group</taxon>
        <taxon>Methanomicrobia</taxon>
        <taxon>Methanomicrobiales</taxon>
        <taxon>Methanospirillaceae</taxon>
        <taxon>Methanospirillum</taxon>
    </lineage>
</organism>
<feature type="domain" description="ATP-grasp" evidence="5">
    <location>
        <begin position="119"/>
        <end position="312"/>
    </location>
</feature>
<dbReference type="GeneID" id="65095814"/>
<dbReference type="RefSeq" id="WP_214420036.1">
    <property type="nucleotide sequence ID" value="NZ_CP075546.1"/>
</dbReference>
<dbReference type="KEGG" id="mrtj:KHC33_01480"/>
<keyword evidence="7" id="KW-1185">Reference proteome</keyword>
<keyword evidence="1" id="KW-0436">Ligase</keyword>
<name>A0A8E7EK25_9EURY</name>
<dbReference type="GO" id="GO:0005524">
    <property type="term" value="F:ATP binding"/>
    <property type="evidence" value="ECO:0007669"/>
    <property type="project" value="UniProtKB-UniRule"/>
</dbReference>
<keyword evidence="2 4" id="KW-0547">Nucleotide-binding</keyword>
<dbReference type="EMBL" id="CP075546">
    <property type="protein sequence ID" value="QVV89236.1"/>
    <property type="molecule type" value="Genomic_DNA"/>
</dbReference>
<sequence>MNENKSDSTFVNKNRILILGGGLFQVPIIKLAKKQGFAVIVTDFNTNPPGRQYADFFVQMDIKDKVKNLSVAQKFQVNAVLCDQTDVGVQTAAWISEKLELKGIGFETSKVFTDKYLMRSKLKKSDIPSPEFALVNSLDEAKKFLEKTGYPIVLKPLASQSSRGVFVVSNESELQNKFPLTLHESYDGKLLAEKFIDGIEYTVESYVFNDRIFTLAISDKIHYPDNPCVARRLTYPPELNPSLLKKLVSYNEQVIKELNLPFGITHAEFKISDGNPHLIEIAARGGGTYISSLIIPEVSGFPVNEYLLNILVNKNPGEYPEIEHNAANLEFLEFPEGTVTNIEGIDEAKKISGVKEIHLDFEIGSKISSPHDDRSRPAFIIVTGKTRKDVLEISERVKATIKVSVQ</sequence>
<evidence type="ECO:0000256" key="1">
    <source>
        <dbReference type="ARBA" id="ARBA00022598"/>
    </source>
</evidence>
<dbReference type="InterPro" id="IPR016185">
    <property type="entry name" value="PreATP-grasp_dom_sf"/>
</dbReference>
<gene>
    <name evidence="6" type="ORF">KHC33_01480</name>
</gene>
<accession>A0A8E7EK25</accession>
<dbReference type="Gene3D" id="3.30.470.20">
    <property type="entry name" value="ATP-grasp fold, B domain"/>
    <property type="match status" value="1"/>
</dbReference>
<proteinExistence type="predicted"/>
<dbReference type="PROSITE" id="PS50975">
    <property type="entry name" value="ATP_GRASP"/>
    <property type="match status" value="1"/>
</dbReference>
<dbReference type="SUPFAM" id="SSF56059">
    <property type="entry name" value="Glutathione synthetase ATP-binding domain-like"/>
    <property type="match status" value="1"/>
</dbReference>
<dbReference type="Gene3D" id="3.40.50.20">
    <property type="match status" value="1"/>
</dbReference>
<dbReference type="PANTHER" id="PTHR43585:SF2">
    <property type="entry name" value="ATP-GRASP ENZYME FSQD"/>
    <property type="match status" value="1"/>
</dbReference>
<evidence type="ECO:0000256" key="4">
    <source>
        <dbReference type="PROSITE-ProRule" id="PRU00409"/>
    </source>
</evidence>
<dbReference type="PANTHER" id="PTHR43585">
    <property type="entry name" value="FUMIPYRROLE BIOSYNTHESIS PROTEIN C"/>
    <property type="match status" value="1"/>
</dbReference>
<reference evidence="6 7" key="1">
    <citation type="submission" date="2021-05" db="EMBL/GenBank/DDBJ databases">
        <title>A novel Methanospirillum isolate from a pyrite-forming mixed culture.</title>
        <authorList>
            <person name="Bunk B."/>
            <person name="Sproer C."/>
            <person name="Spring S."/>
            <person name="Pester M."/>
        </authorList>
    </citation>
    <scope>NUCLEOTIDE SEQUENCE [LARGE SCALE GENOMIC DNA]</scope>
    <source>
        <strain evidence="6 7">J.3.6.1-F.2.7.3</strain>
    </source>
</reference>
<dbReference type="InterPro" id="IPR013815">
    <property type="entry name" value="ATP_grasp_subdomain_1"/>
</dbReference>
<dbReference type="AlphaFoldDB" id="A0A8E7EK25"/>
<evidence type="ECO:0000256" key="2">
    <source>
        <dbReference type="ARBA" id="ARBA00022741"/>
    </source>
</evidence>
<dbReference type="Pfam" id="PF18603">
    <property type="entry name" value="LAL_C2"/>
    <property type="match status" value="1"/>
</dbReference>
<evidence type="ECO:0000259" key="5">
    <source>
        <dbReference type="PROSITE" id="PS50975"/>
    </source>
</evidence>
<evidence type="ECO:0000313" key="7">
    <source>
        <dbReference type="Proteomes" id="UP000680656"/>
    </source>
</evidence>
<dbReference type="Proteomes" id="UP000680656">
    <property type="component" value="Chromosome"/>
</dbReference>
<evidence type="ECO:0000313" key="6">
    <source>
        <dbReference type="EMBL" id="QVV89236.1"/>
    </source>
</evidence>
<dbReference type="SMART" id="SM01209">
    <property type="entry name" value="GARS_A"/>
    <property type="match status" value="1"/>
</dbReference>
<keyword evidence="3 4" id="KW-0067">ATP-binding</keyword>
<dbReference type="InterPro" id="IPR011761">
    <property type="entry name" value="ATP-grasp"/>
</dbReference>
<dbReference type="InterPro" id="IPR040570">
    <property type="entry name" value="LAL_C2"/>
</dbReference>
<evidence type="ECO:0000256" key="3">
    <source>
        <dbReference type="ARBA" id="ARBA00022840"/>
    </source>
</evidence>
<dbReference type="GO" id="GO:0016874">
    <property type="term" value="F:ligase activity"/>
    <property type="evidence" value="ECO:0007669"/>
    <property type="project" value="UniProtKB-KW"/>
</dbReference>